<evidence type="ECO:0000256" key="1">
    <source>
        <dbReference type="ARBA" id="ARBA00022737"/>
    </source>
</evidence>
<dbReference type="SUPFAM" id="SSF47473">
    <property type="entry name" value="EF-hand"/>
    <property type="match status" value="1"/>
</dbReference>
<dbReference type="OrthoDB" id="26525at2759"/>
<dbReference type="OMA" id="YGELEVM"/>
<dbReference type="InterPro" id="IPR002048">
    <property type="entry name" value="EF_hand_dom"/>
</dbReference>
<dbReference type="STRING" id="121845.A0A1S3CTH8"/>
<reference evidence="4" key="1">
    <citation type="submission" date="2025-08" db="UniProtKB">
        <authorList>
            <consortium name="RefSeq"/>
        </authorList>
    </citation>
    <scope>IDENTIFICATION</scope>
</reference>
<evidence type="ECO:0000313" key="4">
    <source>
        <dbReference type="RefSeq" id="XP_008467340.1"/>
    </source>
</evidence>
<protein>
    <submittedName>
        <fullName evidence="4">Calmodulin-like</fullName>
    </submittedName>
</protein>
<dbReference type="Proteomes" id="UP000079169">
    <property type="component" value="Unplaced"/>
</dbReference>
<dbReference type="PROSITE" id="PS50222">
    <property type="entry name" value="EF_HAND_2"/>
    <property type="match status" value="3"/>
</dbReference>
<dbReference type="Gene3D" id="1.10.238.10">
    <property type="entry name" value="EF-hand"/>
    <property type="match status" value="2"/>
</dbReference>
<dbReference type="GO" id="GO:0016460">
    <property type="term" value="C:myosin II complex"/>
    <property type="evidence" value="ECO:0007669"/>
    <property type="project" value="TreeGrafter"/>
</dbReference>
<dbReference type="PANTHER" id="PTHR23048">
    <property type="entry name" value="MYOSIN LIGHT CHAIN 1, 3"/>
    <property type="match status" value="1"/>
</dbReference>
<dbReference type="AlphaFoldDB" id="A0A1S3CTH8"/>
<dbReference type="InterPro" id="IPR050230">
    <property type="entry name" value="CALM/Myosin/TropC-like"/>
</dbReference>
<accession>A0A1S3CTH8</accession>
<dbReference type="PANTHER" id="PTHR23048:SF0">
    <property type="entry name" value="CALMODULIN LIKE 3"/>
    <property type="match status" value="1"/>
</dbReference>
<proteinExistence type="predicted"/>
<evidence type="ECO:0000259" key="2">
    <source>
        <dbReference type="PROSITE" id="PS50222"/>
    </source>
</evidence>
<keyword evidence="3" id="KW-1185">Reference proteome</keyword>
<organism evidence="3 4">
    <name type="scientific">Diaphorina citri</name>
    <name type="common">Asian citrus psyllid</name>
    <dbReference type="NCBI Taxonomy" id="121845"/>
    <lineage>
        <taxon>Eukaryota</taxon>
        <taxon>Metazoa</taxon>
        <taxon>Ecdysozoa</taxon>
        <taxon>Arthropoda</taxon>
        <taxon>Hexapoda</taxon>
        <taxon>Insecta</taxon>
        <taxon>Pterygota</taxon>
        <taxon>Neoptera</taxon>
        <taxon>Paraneoptera</taxon>
        <taxon>Hemiptera</taxon>
        <taxon>Sternorrhyncha</taxon>
        <taxon>Psylloidea</taxon>
        <taxon>Psyllidae</taxon>
        <taxon>Diaphorininae</taxon>
        <taxon>Diaphorina</taxon>
    </lineage>
</organism>
<dbReference type="GO" id="GO:0005509">
    <property type="term" value="F:calcium ion binding"/>
    <property type="evidence" value="ECO:0007669"/>
    <property type="project" value="InterPro"/>
</dbReference>
<dbReference type="RefSeq" id="XP_008467340.1">
    <property type="nucleotide sequence ID" value="XM_008469118.2"/>
</dbReference>
<feature type="domain" description="EF-hand" evidence="2">
    <location>
        <begin position="76"/>
        <end position="111"/>
    </location>
</feature>
<dbReference type="InterPro" id="IPR011992">
    <property type="entry name" value="EF-hand-dom_pair"/>
</dbReference>
<name>A0A1S3CTH8_DIACI</name>
<dbReference type="CDD" id="cd00051">
    <property type="entry name" value="EFh"/>
    <property type="match status" value="1"/>
</dbReference>
<dbReference type="KEGG" id="dci:103504821"/>
<dbReference type="PaxDb" id="121845-A0A1S3CTH8"/>
<feature type="domain" description="EF-hand" evidence="2">
    <location>
        <begin position="5"/>
        <end position="40"/>
    </location>
</feature>
<keyword evidence="1" id="KW-0677">Repeat</keyword>
<dbReference type="Pfam" id="PF13405">
    <property type="entry name" value="EF-hand_6"/>
    <property type="match status" value="1"/>
</dbReference>
<dbReference type="GeneID" id="103504821"/>
<dbReference type="FunFam" id="1.10.238.10:FF:000001">
    <property type="entry name" value="Calmodulin 1"/>
    <property type="match status" value="1"/>
</dbReference>
<gene>
    <name evidence="4" type="primary">LOC103504821</name>
</gene>
<feature type="domain" description="EF-hand" evidence="2">
    <location>
        <begin position="112"/>
        <end position="147"/>
    </location>
</feature>
<dbReference type="Pfam" id="PF13499">
    <property type="entry name" value="EF-hand_7"/>
    <property type="match status" value="1"/>
</dbReference>
<dbReference type="SMART" id="SM00054">
    <property type="entry name" value="EFh"/>
    <property type="match status" value="3"/>
</dbReference>
<sequence>MSDQELKTELKKAFDLFDKDGDGILHMDDFTRLIYFLDLDRESLKVDEFVEDEDGISRETFIRMLMAKLTTTAHNITFKEIVSAFKLLDLDQTGMITNRSLAKLIRKIDEPITDEEITAIIKQFDIHGKGEINYEDLHDRMRLHMEKKE</sequence>
<evidence type="ECO:0000313" key="3">
    <source>
        <dbReference type="Proteomes" id="UP000079169"/>
    </source>
</evidence>